<evidence type="ECO:0000313" key="4">
    <source>
        <dbReference type="Proteomes" id="UP000199412"/>
    </source>
</evidence>
<proteinExistence type="predicted"/>
<dbReference type="EMBL" id="FNAP01000005">
    <property type="protein sequence ID" value="SDE32755.1"/>
    <property type="molecule type" value="Genomic_DNA"/>
</dbReference>
<sequence length="434" mass="47126">MRLVTPFRREADTRSGSYYADGAASRPRRPALTGDAATDVCVIGAGMTGLTAALTLAERGYAVRVLDEREVGFGASGRNGGQLIAGFAAGMDAVRGQLSGAEVQAYWDMGTEAVSLTSGLIERHGIACDYAPGHIDAALKRRHVTELEATAEEWDRLGYRGLELWDAPTMRSRVASDCYVGGLYDPFGGHLHPLNYTLGLAAAAEQAGAVIHEHTPLEAFEERPDGVEIRTPQGRVRTRWLILGGNAYLWRAVPAIGRRIMPVGTYIIGTAPLGESRARALIPGNEAVSDLNFVLNYFRLSADHRLLFGGRVSYSRVQPRSVAGAMRRTMLRVFPDLNDVAIDYAWGGYAAITANRLPHFGRLGTRTLFAQGFSGHGVGLAGLAGRLMAEVVAGQEERFDLFARIRHLPFPGGHLLRTPMLVLAMAVQRMRDWL</sequence>
<dbReference type="InterPro" id="IPR006076">
    <property type="entry name" value="FAD-dep_OxRdtase"/>
</dbReference>
<dbReference type="Proteomes" id="UP000199412">
    <property type="component" value="Unassembled WGS sequence"/>
</dbReference>
<dbReference type="GO" id="GO:0005737">
    <property type="term" value="C:cytoplasm"/>
    <property type="evidence" value="ECO:0007669"/>
    <property type="project" value="TreeGrafter"/>
</dbReference>
<evidence type="ECO:0000259" key="2">
    <source>
        <dbReference type="Pfam" id="PF01266"/>
    </source>
</evidence>
<dbReference type="PANTHER" id="PTHR13847">
    <property type="entry name" value="SARCOSINE DEHYDROGENASE-RELATED"/>
    <property type="match status" value="1"/>
</dbReference>
<dbReference type="Gene3D" id="3.30.9.10">
    <property type="entry name" value="D-Amino Acid Oxidase, subunit A, domain 2"/>
    <property type="match status" value="1"/>
</dbReference>
<gene>
    <name evidence="3" type="ORF">SAMN05421720_105247</name>
</gene>
<accession>A0A1G7C2V8</accession>
<dbReference type="InterPro" id="IPR036188">
    <property type="entry name" value="FAD/NAD-bd_sf"/>
</dbReference>
<dbReference type="RefSeq" id="WP_092785382.1">
    <property type="nucleotide sequence ID" value="NZ_FNAP01000005.1"/>
</dbReference>
<reference evidence="3 4" key="1">
    <citation type="submission" date="2016-10" db="EMBL/GenBank/DDBJ databases">
        <authorList>
            <person name="de Groot N.N."/>
        </authorList>
    </citation>
    <scope>NUCLEOTIDE SEQUENCE [LARGE SCALE GENOMIC DNA]</scope>
    <source>
        <strain evidence="3 4">ATCC 700224</strain>
    </source>
</reference>
<evidence type="ECO:0000256" key="1">
    <source>
        <dbReference type="ARBA" id="ARBA00023002"/>
    </source>
</evidence>
<organism evidence="3 4">
    <name type="scientific">Rhodospira trueperi</name>
    <dbReference type="NCBI Taxonomy" id="69960"/>
    <lineage>
        <taxon>Bacteria</taxon>
        <taxon>Pseudomonadati</taxon>
        <taxon>Pseudomonadota</taxon>
        <taxon>Alphaproteobacteria</taxon>
        <taxon>Rhodospirillales</taxon>
        <taxon>Rhodospirillaceae</taxon>
        <taxon>Rhodospira</taxon>
    </lineage>
</organism>
<dbReference type="OrthoDB" id="9806601at2"/>
<dbReference type="STRING" id="69960.SAMN05421720_105247"/>
<dbReference type="AlphaFoldDB" id="A0A1G7C2V8"/>
<dbReference type="PANTHER" id="PTHR13847:SF281">
    <property type="entry name" value="FAD DEPENDENT OXIDOREDUCTASE DOMAIN-CONTAINING PROTEIN"/>
    <property type="match status" value="1"/>
</dbReference>
<evidence type="ECO:0000313" key="3">
    <source>
        <dbReference type="EMBL" id="SDE32755.1"/>
    </source>
</evidence>
<feature type="domain" description="FAD dependent oxidoreductase" evidence="2">
    <location>
        <begin position="39"/>
        <end position="390"/>
    </location>
</feature>
<protein>
    <submittedName>
        <fullName evidence="3">Gamma-glutamylputrescine oxidase</fullName>
    </submittedName>
</protein>
<dbReference type="SUPFAM" id="SSF51905">
    <property type="entry name" value="FAD/NAD(P)-binding domain"/>
    <property type="match status" value="1"/>
</dbReference>
<name>A0A1G7C2V8_9PROT</name>
<dbReference type="Gene3D" id="3.50.50.60">
    <property type="entry name" value="FAD/NAD(P)-binding domain"/>
    <property type="match status" value="1"/>
</dbReference>
<keyword evidence="1" id="KW-0560">Oxidoreductase</keyword>
<dbReference type="Pfam" id="PF01266">
    <property type="entry name" value="DAO"/>
    <property type="match status" value="1"/>
</dbReference>
<keyword evidence="4" id="KW-1185">Reference proteome</keyword>
<dbReference type="GO" id="GO:0016491">
    <property type="term" value="F:oxidoreductase activity"/>
    <property type="evidence" value="ECO:0007669"/>
    <property type="project" value="UniProtKB-KW"/>
</dbReference>